<gene>
    <name evidence="1" type="ORF">ILYODFUR_012644</name>
</gene>
<keyword evidence="2" id="KW-1185">Reference proteome</keyword>
<dbReference type="Proteomes" id="UP001482620">
    <property type="component" value="Unassembled WGS sequence"/>
</dbReference>
<name>A0ABV0TY76_9TELE</name>
<evidence type="ECO:0000313" key="1">
    <source>
        <dbReference type="EMBL" id="MEQ2236422.1"/>
    </source>
</evidence>
<dbReference type="EMBL" id="JAHRIQ010047342">
    <property type="protein sequence ID" value="MEQ2236422.1"/>
    <property type="molecule type" value="Genomic_DNA"/>
</dbReference>
<sequence length="105" mass="11672">MLIGFVISPVSCHLYTPSSCSFFAETFWIMSLCVQSVHAVHAKPFHSCFCYHLTKYVLFIKPFTHHLCFLSICIPGSSVTPHLTLSPSLSWTESHFGSNSGSVCL</sequence>
<accession>A0ABV0TY76</accession>
<evidence type="ECO:0008006" key="3">
    <source>
        <dbReference type="Google" id="ProtNLM"/>
    </source>
</evidence>
<reference evidence="1 2" key="1">
    <citation type="submission" date="2021-06" db="EMBL/GenBank/DDBJ databases">
        <authorList>
            <person name="Palmer J.M."/>
        </authorList>
    </citation>
    <scope>NUCLEOTIDE SEQUENCE [LARGE SCALE GENOMIC DNA]</scope>
    <source>
        <strain evidence="2">if_2019</strain>
        <tissue evidence="1">Muscle</tissue>
    </source>
</reference>
<proteinExistence type="predicted"/>
<organism evidence="1 2">
    <name type="scientific">Ilyodon furcidens</name>
    <name type="common">goldbreast splitfin</name>
    <dbReference type="NCBI Taxonomy" id="33524"/>
    <lineage>
        <taxon>Eukaryota</taxon>
        <taxon>Metazoa</taxon>
        <taxon>Chordata</taxon>
        <taxon>Craniata</taxon>
        <taxon>Vertebrata</taxon>
        <taxon>Euteleostomi</taxon>
        <taxon>Actinopterygii</taxon>
        <taxon>Neopterygii</taxon>
        <taxon>Teleostei</taxon>
        <taxon>Neoteleostei</taxon>
        <taxon>Acanthomorphata</taxon>
        <taxon>Ovalentaria</taxon>
        <taxon>Atherinomorphae</taxon>
        <taxon>Cyprinodontiformes</taxon>
        <taxon>Goodeidae</taxon>
        <taxon>Ilyodon</taxon>
    </lineage>
</organism>
<evidence type="ECO:0000313" key="2">
    <source>
        <dbReference type="Proteomes" id="UP001482620"/>
    </source>
</evidence>
<protein>
    <recommendedName>
        <fullName evidence="3">Secreted protein</fullName>
    </recommendedName>
</protein>
<comment type="caution">
    <text evidence="1">The sequence shown here is derived from an EMBL/GenBank/DDBJ whole genome shotgun (WGS) entry which is preliminary data.</text>
</comment>